<protein>
    <submittedName>
        <fullName evidence="1">Uncharacterized protein</fullName>
    </submittedName>
</protein>
<dbReference type="Proteomes" id="UP001203512">
    <property type="component" value="Unassembled WGS sequence"/>
</dbReference>
<name>A0ABT0DU68_9SPHN</name>
<gene>
    <name evidence="1" type="ORF">MU848_03590</name>
</gene>
<organism evidence="1 2">
    <name type="scientific">Sphingobium agri</name>
    <dbReference type="NCBI Taxonomy" id="2933566"/>
    <lineage>
        <taxon>Bacteria</taxon>
        <taxon>Pseudomonadati</taxon>
        <taxon>Pseudomonadota</taxon>
        <taxon>Alphaproteobacteria</taxon>
        <taxon>Sphingomonadales</taxon>
        <taxon>Sphingomonadaceae</taxon>
        <taxon>Sphingobium</taxon>
    </lineage>
</organism>
<dbReference type="RefSeq" id="WP_247230249.1">
    <property type="nucleotide sequence ID" value="NZ_JALKHS010000006.1"/>
</dbReference>
<sequence>MTDFNPLLARRVVTDIGRTQNAIDGALKKFSMLATDVLEAFEDASLNDAASQPALERLAEGFKTIVDGRRAFVDVHLELIGMKMDSNLKNVPIGCVPGPVCPWIEPAETNELRVVA</sequence>
<keyword evidence="2" id="KW-1185">Reference proteome</keyword>
<proteinExistence type="predicted"/>
<dbReference type="EMBL" id="JALKHS010000006">
    <property type="protein sequence ID" value="MCK0530665.1"/>
    <property type="molecule type" value="Genomic_DNA"/>
</dbReference>
<evidence type="ECO:0000313" key="2">
    <source>
        <dbReference type="Proteomes" id="UP001203512"/>
    </source>
</evidence>
<comment type="caution">
    <text evidence="1">The sequence shown here is derived from an EMBL/GenBank/DDBJ whole genome shotgun (WGS) entry which is preliminary data.</text>
</comment>
<evidence type="ECO:0000313" key="1">
    <source>
        <dbReference type="EMBL" id="MCK0530665.1"/>
    </source>
</evidence>
<reference evidence="1 2" key="1">
    <citation type="submission" date="2022-04" db="EMBL/GenBank/DDBJ databases">
        <authorList>
            <person name="Huq M.A."/>
        </authorList>
    </citation>
    <scope>NUCLEOTIDE SEQUENCE [LARGE SCALE GENOMIC DNA]</scope>
    <source>
        <strain evidence="1 2">MAH-33</strain>
    </source>
</reference>
<accession>A0ABT0DU68</accession>